<evidence type="ECO:0000259" key="7">
    <source>
        <dbReference type="Pfam" id="PF05199"/>
    </source>
</evidence>
<reference evidence="8 9" key="1">
    <citation type="submission" date="2020-10" db="EMBL/GenBank/DDBJ databases">
        <title>Sequencing the genomes of 1000 actinobacteria strains.</title>
        <authorList>
            <person name="Klenk H.-P."/>
        </authorList>
    </citation>
    <scope>NUCLEOTIDE SEQUENCE [LARGE SCALE GENOMIC DNA]</scope>
    <source>
        <strain evidence="8 9">DSM 7307</strain>
    </source>
</reference>
<gene>
    <name evidence="8" type="ORF">H4W29_003948</name>
</gene>
<dbReference type="SUPFAM" id="SSF51905">
    <property type="entry name" value="FAD/NAD(P)-binding domain"/>
    <property type="match status" value="1"/>
</dbReference>
<dbReference type="PANTHER" id="PTHR42784:SF1">
    <property type="entry name" value="PYRANOSE 2-OXIDASE"/>
    <property type="match status" value="1"/>
</dbReference>
<dbReference type="Pfam" id="PF01494">
    <property type="entry name" value="FAD_binding_3"/>
    <property type="match status" value="1"/>
</dbReference>
<sequence>MISSLQNLLAGRVDVCVVGSGPVGLALGITLARSGLSVALLESGGKTISEKTNRLAAAASISTDHHAEASLTIRRAVGGTSKAWGGRCVEFDDSDFDGRPARGDARWPIEHSAFRAYYDDARAFLGAELPNVEMPGVEMPHMDGDFEPSIESWAREPDMAKAHGALIESLPNLHLVTQATVIGLDLDREGARTKRLMVWHRGKLHSLGATIFVLACGGRENARLLLAAQEIAPRLFGGVDGPLGRYYMGHLAGELARIRFTDRSFMEKMFFRRNGSGAWFRSRLIPSIALQNERDLLNSVFWLRSPPLEEVYATAGARATLNLFKAITGRRKMRRMSFKSRVSDTASLSDLVANPVQSFNAALQLTTAALKSERQPNFFVKNGEHLYWLAYHGEQRPVASNRVRLSSEVDETGLKRLAVSFDFDEEDLASLIRCHHALADWIGKRRIGTFEWLHPEDGLQTAVRRQALDGYHQIGLTRMGASPRSSVVDGNCRCHDLSNLYVAGSSVFPVSGQANPTLPAVALALRLADHLKGELRG</sequence>
<dbReference type="PANTHER" id="PTHR42784">
    <property type="entry name" value="PYRANOSE 2-OXIDASE"/>
    <property type="match status" value="1"/>
</dbReference>
<dbReference type="Proteomes" id="UP000620262">
    <property type="component" value="Unassembled WGS sequence"/>
</dbReference>
<keyword evidence="5" id="KW-0560">Oxidoreductase</keyword>
<evidence type="ECO:0000256" key="5">
    <source>
        <dbReference type="ARBA" id="ARBA00023002"/>
    </source>
</evidence>
<evidence type="ECO:0000256" key="2">
    <source>
        <dbReference type="ARBA" id="ARBA00010790"/>
    </source>
</evidence>
<dbReference type="InterPro" id="IPR036188">
    <property type="entry name" value="FAD/NAD-bd_sf"/>
</dbReference>
<proteinExistence type="inferred from homology"/>
<keyword evidence="4" id="KW-0274">FAD</keyword>
<evidence type="ECO:0000259" key="6">
    <source>
        <dbReference type="Pfam" id="PF01494"/>
    </source>
</evidence>
<comment type="cofactor">
    <cofactor evidence="1">
        <name>FAD</name>
        <dbReference type="ChEBI" id="CHEBI:57692"/>
    </cofactor>
</comment>
<name>A0ABR9IVC8_RHIVS</name>
<dbReference type="InterPro" id="IPR007867">
    <property type="entry name" value="GMC_OxRtase_C"/>
</dbReference>
<accession>A0ABR9IVC8</accession>
<evidence type="ECO:0000313" key="9">
    <source>
        <dbReference type="Proteomes" id="UP000620262"/>
    </source>
</evidence>
<keyword evidence="9" id="KW-1185">Reference proteome</keyword>
<comment type="similarity">
    <text evidence="2">Belongs to the GMC oxidoreductase family.</text>
</comment>
<dbReference type="InterPro" id="IPR002938">
    <property type="entry name" value="FAD-bd"/>
</dbReference>
<dbReference type="EMBL" id="JADBEC010000001">
    <property type="protein sequence ID" value="MBE1506767.1"/>
    <property type="molecule type" value="Genomic_DNA"/>
</dbReference>
<feature type="domain" description="Glucose-methanol-choline oxidoreductase C-terminal" evidence="7">
    <location>
        <begin position="397"/>
        <end position="524"/>
    </location>
</feature>
<evidence type="ECO:0000256" key="3">
    <source>
        <dbReference type="ARBA" id="ARBA00022630"/>
    </source>
</evidence>
<feature type="domain" description="FAD-binding" evidence="6">
    <location>
        <begin position="12"/>
        <end position="49"/>
    </location>
</feature>
<dbReference type="Pfam" id="PF05199">
    <property type="entry name" value="GMC_oxred_C"/>
    <property type="match status" value="1"/>
</dbReference>
<dbReference type="InterPro" id="IPR051473">
    <property type="entry name" value="P2Ox-like"/>
</dbReference>
<keyword evidence="3" id="KW-0285">Flavoprotein</keyword>
<comment type="caution">
    <text evidence="8">The sequence shown here is derived from an EMBL/GenBank/DDBJ whole genome shotgun (WGS) entry which is preliminary data.</text>
</comment>
<dbReference type="PRINTS" id="PR00420">
    <property type="entry name" value="RNGMNOXGNASE"/>
</dbReference>
<organism evidence="8 9">
    <name type="scientific">Rhizobium viscosum</name>
    <name type="common">Arthrobacter viscosus</name>
    <dbReference type="NCBI Taxonomy" id="1673"/>
    <lineage>
        <taxon>Bacteria</taxon>
        <taxon>Pseudomonadati</taxon>
        <taxon>Pseudomonadota</taxon>
        <taxon>Alphaproteobacteria</taxon>
        <taxon>Hyphomicrobiales</taxon>
        <taxon>Rhizobiaceae</taxon>
        <taxon>Rhizobium/Agrobacterium group</taxon>
        <taxon>Rhizobium</taxon>
    </lineage>
</organism>
<dbReference type="RefSeq" id="WP_192730418.1">
    <property type="nucleotide sequence ID" value="NZ_BAAAVL010000014.1"/>
</dbReference>
<dbReference type="Gene3D" id="3.50.50.60">
    <property type="entry name" value="FAD/NAD(P)-binding domain"/>
    <property type="match status" value="2"/>
</dbReference>
<evidence type="ECO:0000256" key="4">
    <source>
        <dbReference type="ARBA" id="ARBA00022827"/>
    </source>
</evidence>
<evidence type="ECO:0000313" key="8">
    <source>
        <dbReference type="EMBL" id="MBE1506767.1"/>
    </source>
</evidence>
<protein>
    <submittedName>
        <fullName evidence="8">Choline dehydrogenase-like flavoprotein</fullName>
    </submittedName>
</protein>
<evidence type="ECO:0000256" key="1">
    <source>
        <dbReference type="ARBA" id="ARBA00001974"/>
    </source>
</evidence>